<reference evidence="1 2" key="1">
    <citation type="journal article" date="2022" name="G3 (Bethesda)">
        <title>Whole-genome sequence and methylome profiling of the almond [Prunus dulcis (Mill.) D.A. Webb] cultivar 'Nonpareil'.</title>
        <authorList>
            <person name="D'Amico-Willman K.M."/>
            <person name="Ouma W.Z."/>
            <person name="Meulia T."/>
            <person name="Sideli G.M."/>
            <person name="Gradziel T.M."/>
            <person name="Fresnedo-Ramirez J."/>
        </authorList>
    </citation>
    <scope>NUCLEOTIDE SEQUENCE [LARGE SCALE GENOMIC DNA]</scope>
    <source>
        <strain evidence="1">Clone GOH B32 T37-40</strain>
    </source>
</reference>
<accession>A0AAD4Z584</accession>
<organism evidence="1 2">
    <name type="scientific">Prunus dulcis</name>
    <name type="common">Almond</name>
    <name type="synonym">Amygdalus dulcis</name>
    <dbReference type="NCBI Taxonomy" id="3755"/>
    <lineage>
        <taxon>Eukaryota</taxon>
        <taxon>Viridiplantae</taxon>
        <taxon>Streptophyta</taxon>
        <taxon>Embryophyta</taxon>
        <taxon>Tracheophyta</taxon>
        <taxon>Spermatophyta</taxon>
        <taxon>Magnoliopsida</taxon>
        <taxon>eudicotyledons</taxon>
        <taxon>Gunneridae</taxon>
        <taxon>Pentapetalae</taxon>
        <taxon>rosids</taxon>
        <taxon>fabids</taxon>
        <taxon>Rosales</taxon>
        <taxon>Rosaceae</taxon>
        <taxon>Amygdaloideae</taxon>
        <taxon>Amygdaleae</taxon>
        <taxon>Prunus</taxon>
    </lineage>
</organism>
<proteinExistence type="predicted"/>
<name>A0AAD4Z584_PRUDU</name>
<dbReference type="EMBL" id="JAJFAZ020000004">
    <property type="protein sequence ID" value="KAI5332979.1"/>
    <property type="molecule type" value="Genomic_DNA"/>
</dbReference>
<evidence type="ECO:0000313" key="1">
    <source>
        <dbReference type="EMBL" id="KAI5332979.1"/>
    </source>
</evidence>
<dbReference type="AlphaFoldDB" id="A0AAD4Z584"/>
<evidence type="ECO:0000313" key="2">
    <source>
        <dbReference type="Proteomes" id="UP001054821"/>
    </source>
</evidence>
<dbReference type="Proteomes" id="UP001054821">
    <property type="component" value="Chromosome 4"/>
</dbReference>
<sequence length="104" mass="11357">MATAKKARKSSTRAKGSSEMKIAGLELDKSSSAWDACVSNLLKMNFLSSPSACVKLVDHIHQAGDLGTFLSFSLVVWICRRLRRHNGLVSRVFASNHGYLEGFG</sequence>
<keyword evidence="2" id="KW-1185">Reference proteome</keyword>
<comment type="caution">
    <text evidence="1">The sequence shown here is derived from an EMBL/GenBank/DDBJ whole genome shotgun (WGS) entry which is preliminary data.</text>
</comment>
<protein>
    <submittedName>
        <fullName evidence="1">Uncharacterized protein</fullName>
    </submittedName>
</protein>
<gene>
    <name evidence="1" type="ORF">L3X38_023108</name>
</gene>